<dbReference type="EMBL" id="CAWYQH010000013">
    <property type="protein sequence ID" value="CAK8675119.1"/>
    <property type="molecule type" value="Genomic_DNA"/>
</dbReference>
<feature type="transmembrane region" description="Helical" evidence="1">
    <location>
        <begin position="12"/>
        <end position="33"/>
    </location>
</feature>
<gene>
    <name evidence="2" type="ORF">CVLEPA_LOCUS4738</name>
</gene>
<dbReference type="PANTHER" id="PTHR46830">
    <property type="entry name" value="TRANSFERASE, PUTATIVE-RELATED"/>
    <property type="match status" value="1"/>
</dbReference>
<dbReference type="Pfam" id="PF04488">
    <property type="entry name" value="Gly_transf_sug"/>
    <property type="match status" value="1"/>
</dbReference>
<comment type="caution">
    <text evidence="2">The sequence shown here is derived from an EMBL/GenBank/DDBJ whole genome shotgun (WGS) entry which is preliminary data.</text>
</comment>
<evidence type="ECO:0000256" key="1">
    <source>
        <dbReference type="SAM" id="Phobius"/>
    </source>
</evidence>
<organism evidence="2 3">
    <name type="scientific">Clavelina lepadiformis</name>
    <name type="common">Light-bulb sea squirt</name>
    <name type="synonym">Ascidia lepadiformis</name>
    <dbReference type="NCBI Taxonomy" id="159417"/>
    <lineage>
        <taxon>Eukaryota</taxon>
        <taxon>Metazoa</taxon>
        <taxon>Chordata</taxon>
        <taxon>Tunicata</taxon>
        <taxon>Ascidiacea</taxon>
        <taxon>Aplousobranchia</taxon>
        <taxon>Clavelinidae</taxon>
        <taxon>Clavelina</taxon>
    </lineage>
</organism>
<evidence type="ECO:0008006" key="4">
    <source>
        <dbReference type="Google" id="ProtNLM"/>
    </source>
</evidence>
<accession>A0ABP0F5Y6</accession>
<dbReference type="InterPro" id="IPR007577">
    <property type="entry name" value="GlycoTrfase_DXD_sugar-bd_CS"/>
</dbReference>
<evidence type="ECO:0000313" key="3">
    <source>
        <dbReference type="Proteomes" id="UP001642483"/>
    </source>
</evidence>
<dbReference type="Proteomes" id="UP001642483">
    <property type="component" value="Unassembled WGS sequence"/>
</dbReference>
<keyword evidence="3" id="KW-1185">Reference proteome</keyword>
<dbReference type="SUPFAM" id="SSF53448">
    <property type="entry name" value="Nucleotide-diphospho-sugar transferases"/>
    <property type="match status" value="1"/>
</dbReference>
<reference evidence="2 3" key="1">
    <citation type="submission" date="2024-02" db="EMBL/GenBank/DDBJ databases">
        <authorList>
            <person name="Daric V."/>
            <person name="Darras S."/>
        </authorList>
    </citation>
    <scope>NUCLEOTIDE SEQUENCE [LARGE SCALE GENOMIC DNA]</scope>
</reference>
<dbReference type="InterPro" id="IPR029044">
    <property type="entry name" value="Nucleotide-diphossugar_trans"/>
</dbReference>
<sequence>MHVARCIRKTRLFLKFITALLVVFIIRTTFISFKDNGRVAKNIYEKKNVGLFSNDYRTVNGLLQKANKNKAIVSSKKLFDSIYGQEVQVDSFDDAGLPQIMLREDKDRLTKDNTKKMSEIDFMKMLEEQKHGATKSPTNDNNIQVCVRFLNGTESCMFVNEYKRFRAREFVEDYANPFMKNNTKPTLQSYPDSILRPNPLIMIKDASRSINNVKIDEELRKEKAKRIRAGDTDIMKIPEVQRILSNVFEYMIPNIVHFIWFNCHRYLIHHYISMLSALRYQKPSLILFHTDCVPNGTYWAAFVEEAAEKLKIVKRTPPMSVWGQQVTRVEHQSDVARIHILLEVGGIYMDDDVVVLKSLDSLRDKEMVLGEENYDALANSIIMANKKSWFLRRWFEEYNNFNGSRWSDSSCFVPWSMWHLFPTTIYVVKEKMLRPNWEEVAYIYRELWDWRKSYTIHLYSRFMPVFDGRHERTLKELAVLNTTYGEISRHVIWGDSSFKDITDWILS</sequence>
<dbReference type="Gene3D" id="3.90.550.20">
    <property type="match status" value="1"/>
</dbReference>
<dbReference type="PANTHER" id="PTHR46830:SF1">
    <property type="entry name" value="ALPHA-1,4-N-ACETYLGLUCOSAMINYLTRANSFERASE"/>
    <property type="match status" value="1"/>
</dbReference>
<evidence type="ECO:0000313" key="2">
    <source>
        <dbReference type="EMBL" id="CAK8675119.1"/>
    </source>
</evidence>
<keyword evidence="1" id="KW-0472">Membrane</keyword>
<keyword evidence="1" id="KW-0812">Transmembrane</keyword>
<proteinExistence type="predicted"/>
<protein>
    <recommendedName>
        <fullName evidence="4">Alpha-1,4-N-acetylglucosaminyltransferase</fullName>
    </recommendedName>
</protein>
<name>A0ABP0F5Y6_CLALP</name>
<keyword evidence="1" id="KW-1133">Transmembrane helix</keyword>